<proteinExistence type="predicted"/>
<organism evidence="1 2">
    <name type="scientific">Christensenella minuta</name>
    <dbReference type="NCBI Taxonomy" id="626937"/>
    <lineage>
        <taxon>Bacteria</taxon>
        <taxon>Bacillati</taxon>
        <taxon>Bacillota</taxon>
        <taxon>Clostridia</taxon>
        <taxon>Christensenellales</taxon>
        <taxon>Christensenellaceae</taxon>
        <taxon>Christensenella</taxon>
    </lineage>
</organism>
<evidence type="ECO:0000313" key="1">
    <source>
        <dbReference type="EMBL" id="KXK64935.1"/>
    </source>
</evidence>
<gene>
    <name evidence="1" type="ORF">HMPREF3293_02183</name>
</gene>
<dbReference type="EMBL" id="LSZW01000063">
    <property type="protein sequence ID" value="KXK64935.1"/>
    <property type="molecule type" value="Genomic_DNA"/>
</dbReference>
<keyword evidence="2" id="KW-1185">Reference proteome</keyword>
<comment type="caution">
    <text evidence="1">The sequence shown here is derived from an EMBL/GenBank/DDBJ whole genome shotgun (WGS) entry which is preliminary data.</text>
</comment>
<evidence type="ECO:0000313" key="2">
    <source>
        <dbReference type="Proteomes" id="UP000070366"/>
    </source>
</evidence>
<accession>A0A136Q2N9</accession>
<dbReference type="STRING" id="626937.HMPREF3293_02183"/>
<name>A0A136Q2N9_9FIRM</name>
<dbReference type="AlphaFoldDB" id="A0A136Q2N9"/>
<sequence>MKCFSIQPRLQNILFTLISEKKDNFSICYYISNIRQNQLLS</sequence>
<reference evidence="1 2" key="1">
    <citation type="submission" date="2016-02" db="EMBL/GenBank/DDBJ databases">
        <authorList>
            <person name="Wen L."/>
            <person name="He K."/>
            <person name="Yang H."/>
        </authorList>
    </citation>
    <scope>NUCLEOTIDE SEQUENCE [LARGE SCALE GENOMIC DNA]</scope>
    <source>
        <strain evidence="1 2">DSM 22607</strain>
    </source>
</reference>
<protein>
    <submittedName>
        <fullName evidence="1">Uncharacterized protein</fullName>
    </submittedName>
</protein>
<dbReference type="Proteomes" id="UP000070366">
    <property type="component" value="Unassembled WGS sequence"/>
</dbReference>